<comment type="caution">
    <text evidence="2">The sequence shown here is derived from an EMBL/GenBank/DDBJ whole genome shotgun (WGS) entry which is preliminary data.</text>
</comment>
<dbReference type="AlphaFoldDB" id="A0A849K2U5"/>
<feature type="transmembrane region" description="Helical" evidence="1">
    <location>
        <begin position="12"/>
        <end position="30"/>
    </location>
</feature>
<reference evidence="2 3" key="1">
    <citation type="submission" date="2020-05" db="EMBL/GenBank/DDBJ databases">
        <authorList>
            <person name="Khan S.A."/>
            <person name="Jeon C.O."/>
            <person name="Chun B.H."/>
        </authorList>
    </citation>
    <scope>NUCLEOTIDE SEQUENCE [LARGE SCALE GENOMIC DNA]</scope>
    <source>
        <strain evidence="2 3">B156</strain>
    </source>
</reference>
<sequence>MGDALASSRARWAAGAAAALAYAAVSHALMTRAQDSPWSLAIILGPAVVLGAAWAWSAGRRWLAAAGVLVVVLLMLQGAIGKGIPARWLYLAQHAGVHLALAIGFGSTLRRGAEPLISALARRVHGSLSPAMERYTRQVTLAWTLYFVAMATASWCCSPPASSRAGRCWPTSSPPCSPPASSWANTWCATGCIPTSNA</sequence>
<reference evidence="2 3" key="2">
    <citation type="submission" date="2020-06" db="EMBL/GenBank/DDBJ databases">
        <title>Ramlibacter rhizophilus sp. nov., isolated from rhizosphere soil of national flower Mugunghwa from South Korea.</title>
        <authorList>
            <person name="Zheng-Fei Y."/>
            <person name="Huan T."/>
        </authorList>
    </citation>
    <scope>NUCLEOTIDE SEQUENCE [LARGE SCALE GENOMIC DNA]</scope>
    <source>
        <strain evidence="2 3">B156</strain>
    </source>
</reference>
<keyword evidence="1" id="KW-1133">Transmembrane helix</keyword>
<protein>
    <submittedName>
        <fullName evidence="2">Uncharacterized protein</fullName>
    </submittedName>
</protein>
<gene>
    <name evidence="2" type="ORF">HK415_05960</name>
</gene>
<feature type="transmembrane region" description="Helical" evidence="1">
    <location>
        <begin position="37"/>
        <end position="56"/>
    </location>
</feature>
<evidence type="ECO:0000313" key="3">
    <source>
        <dbReference type="Proteomes" id="UP000552954"/>
    </source>
</evidence>
<keyword evidence="3" id="KW-1185">Reference proteome</keyword>
<evidence type="ECO:0000313" key="2">
    <source>
        <dbReference type="EMBL" id="NNU42808.1"/>
    </source>
</evidence>
<evidence type="ECO:0000256" key="1">
    <source>
        <dbReference type="SAM" id="Phobius"/>
    </source>
</evidence>
<dbReference type="Proteomes" id="UP000552954">
    <property type="component" value="Unassembled WGS sequence"/>
</dbReference>
<feature type="transmembrane region" description="Helical" evidence="1">
    <location>
        <begin position="62"/>
        <end position="81"/>
    </location>
</feature>
<name>A0A849K2U5_9BURK</name>
<dbReference type="RefSeq" id="WP_171557306.1">
    <property type="nucleotide sequence ID" value="NZ_JABFCS010000001.1"/>
</dbReference>
<organism evidence="2 3">
    <name type="scientific">Ramlibacter montanisoli</name>
    <dbReference type="NCBI Taxonomy" id="2732512"/>
    <lineage>
        <taxon>Bacteria</taxon>
        <taxon>Pseudomonadati</taxon>
        <taxon>Pseudomonadota</taxon>
        <taxon>Betaproteobacteria</taxon>
        <taxon>Burkholderiales</taxon>
        <taxon>Comamonadaceae</taxon>
        <taxon>Ramlibacter</taxon>
    </lineage>
</organism>
<keyword evidence="1" id="KW-0472">Membrane</keyword>
<keyword evidence="1" id="KW-0812">Transmembrane</keyword>
<accession>A0A849K2U5</accession>
<dbReference type="EMBL" id="JABFCS010000001">
    <property type="protein sequence ID" value="NNU42808.1"/>
    <property type="molecule type" value="Genomic_DNA"/>
</dbReference>
<proteinExistence type="predicted"/>